<dbReference type="InterPro" id="IPR011856">
    <property type="entry name" value="tRNA_endonuc-like_dom_sf"/>
</dbReference>
<sequence>MSVQSGRDAESRAAVFLAGRGYRILRRNYTVRGAEVDIIAKDGETYVFVEVKSLSSLAHGAPRERVTAEKQRRICHAALRFLQTYQLQDCPVRFDIVEITPQGPALLRGAFDFRG</sequence>
<evidence type="ECO:0000313" key="4">
    <source>
        <dbReference type="Proteomes" id="UP000886819"/>
    </source>
</evidence>
<dbReference type="AlphaFoldDB" id="A0A9D1CJL7"/>
<gene>
    <name evidence="3" type="ORF">IAA66_10085</name>
</gene>
<dbReference type="NCBIfam" id="NF009150">
    <property type="entry name" value="PRK12497.1-3"/>
    <property type="match status" value="1"/>
</dbReference>
<dbReference type="PANTHER" id="PTHR34039:SF1">
    <property type="entry name" value="UPF0102 PROTEIN YRAN"/>
    <property type="match status" value="1"/>
</dbReference>
<comment type="caution">
    <text evidence="3">The sequence shown here is derived from an EMBL/GenBank/DDBJ whole genome shotgun (WGS) entry which is preliminary data.</text>
</comment>
<proteinExistence type="inferred from homology"/>
<dbReference type="Pfam" id="PF02021">
    <property type="entry name" value="UPF0102"/>
    <property type="match status" value="1"/>
</dbReference>
<dbReference type="Gene3D" id="3.40.1350.10">
    <property type="match status" value="1"/>
</dbReference>
<protein>
    <recommendedName>
        <fullName evidence="2">UPF0102 protein IAA66_10085</fullName>
    </recommendedName>
</protein>
<reference evidence="3" key="1">
    <citation type="submission" date="2020-10" db="EMBL/GenBank/DDBJ databases">
        <authorList>
            <person name="Gilroy R."/>
        </authorList>
    </citation>
    <scope>NUCLEOTIDE SEQUENCE</scope>
    <source>
        <strain evidence="3">ChiHile30-977</strain>
    </source>
</reference>
<dbReference type="NCBIfam" id="TIGR00252">
    <property type="entry name" value="YraN family protein"/>
    <property type="match status" value="1"/>
</dbReference>
<dbReference type="GO" id="GO:0003676">
    <property type="term" value="F:nucleic acid binding"/>
    <property type="evidence" value="ECO:0007669"/>
    <property type="project" value="InterPro"/>
</dbReference>
<comment type="similarity">
    <text evidence="1 2">Belongs to the UPF0102 family.</text>
</comment>
<evidence type="ECO:0000256" key="2">
    <source>
        <dbReference type="HAMAP-Rule" id="MF_00048"/>
    </source>
</evidence>
<evidence type="ECO:0000313" key="3">
    <source>
        <dbReference type="EMBL" id="HIQ63907.1"/>
    </source>
</evidence>
<organism evidence="3 4">
    <name type="scientific">Candidatus Avichristensenella intestinipullorum</name>
    <dbReference type="NCBI Taxonomy" id="2840693"/>
    <lineage>
        <taxon>Bacteria</taxon>
        <taxon>Bacillati</taxon>
        <taxon>Bacillota</taxon>
        <taxon>Clostridia</taxon>
        <taxon>Candidatus Avichristensenella</taxon>
    </lineage>
</organism>
<dbReference type="InterPro" id="IPR003509">
    <property type="entry name" value="UPF0102_YraN-like"/>
</dbReference>
<dbReference type="HAMAP" id="MF_00048">
    <property type="entry name" value="UPF0102"/>
    <property type="match status" value="1"/>
</dbReference>
<dbReference type="Proteomes" id="UP000886819">
    <property type="component" value="Unassembled WGS sequence"/>
</dbReference>
<reference evidence="3" key="2">
    <citation type="journal article" date="2021" name="PeerJ">
        <title>Extensive microbial diversity within the chicken gut microbiome revealed by metagenomics and culture.</title>
        <authorList>
            <person name="Gilroy R."/>
            <person name="Ravi A."/>
            <person name="Getino M."/>
            <person name="Pursley I."/>
            <person name="Horton D.L."/>
            <person name="Alikhan N.F."/>
            <person name="Baker D."/>
            <person name="Gharbi K."/>
            <person name="Hall N."/>
            <person name="Watson M."/>
            <person name="Adriaenssens E.M."/>
            <person name="Foster-Nyarko E."/>
            <person name="Jarju S."/>
            <person name="Secka A."/>
            <person name="Antonio M."/>
            <person name="Oren A."/>
            <person name="Chaudhuri R.R."/>
            <person name="La Ragione R."/>
            <person name="Hildebrand F."/>
            <person name="Pallen M.J."/>
        </authorList>
    </citation>
    <scope>NUCLEOTIDE SEQUENCE</scope>
    <source>
        <strain evidence="3">ChiHile30-977</strain>
    </source>
</reference>
<dbReference type="CDD" id="cd20736">
    <property type="entry name" value="PoNe_Nuclease"/>
    <property type="match status" value="1"/>
</dbReference>
<dbReference type="SUPFAM" id="SSF52980">
    <property type="entry name" value="Restriction endonuclease-like"/>
    <property type="match status" value="1"/>
</dbReference>
<name>A0A9D1CJL7_9FIRM</name>
<dbReference type="InterPro" id="IPR011335">
    <property type="entry name" value="Restrct_endonuc-II-like"/>
</dbReference>
<evidence type="ECO:0000256" key="1">
    <source>
        <dbReference type="ARBA" id="ARBA00006738"/>
    </source>
</evidence>
<dbReference type="PANTHER" id="PTHR34039">
    <property type="entry name" value="UPF0102 PROTEIN YRAN"/>
    <property type="match status" value="1"/>
</dbReference>
<accession>A0A9D1CJL7</accession>
<dbReference type="EMBL" id="DVFI01000138">
    <property type="protein sequence ID" value="HIQ63907.1"/>
    <property type="molecule type" value="Genomic_DNA"/>
</dbReference>